<evidence type="ECO:0000256" key="2">
    <source>
        <dbReference type="SAM" id="Phobius"/>
    </source>
</evidence>
<sequence>MPGGPPLTTDGPGTATVDPDTDPAPADGARGRNWRPWVAAGAGLLAVVVVIVLAGVVRSAAQDAEPVVLAGVEQPGAATAACASVMAALPDQLGDLQRRATLGDATAAAAWGNPAVVLRCGISDPIQMTQTNAQGVQAGCEAGLTDISGVSWMQISDVGQSTYLDVDRTVRIALTLPDGLGSAPIQDISAIVQQTLPRREPCSGGQLLPLDG</sequence>
<dbReference type="EMBL" id="WLYK01000001">
    <property type="protein sequence ID" value="MTD13115.1"/>
    <property type="molecule type" value="Genomic_DNA"/>
</dbReference>
<organism evidence="3 4">
    <name type="scientific">Nakamurella alba</name>
    <dbReference type="NCBI Taxonomy" id="2665158"/>
    <lineage>
        <taxon>Bacteria</taxon>
        <taxon>Bacillati</taxon>
        <taxon>Actinomycetota</taxon>
        <taxon>Actinomycetes</taxon>
        <taxon>Nakamurellales</taxon>
        <taxon>Nakamurellaceae</taxon>
        <taxon>Nakamurella</taxon>
    </lineage>
</organism>
<dbReference type="InterPro" id="IPR021903">
    <property type="entry name" value="DUF3515"/>
</dbReference>
<keyword evidence="4" id="KW-1185">Reference proteome</keyword>
<accession>A0A7K1FG66</accession>
<evidence type="ECO:0000256" key="1">
    <source>
        <dbReference type="SAM" id="MobiDB-lite"/>
    </source>
</evidence>
<keyword evidence="2" id="KW-1133">Transmembrane helix</keyword>
<name>A0A7K1FG66_9ACTN</name>
<gene>
    <name evidence="3" type="ORF">GIS00_04040</name>
</gene>
<reference evidence="3 4" key="1">
    <citation type="submission" date="2019-11" db="EMBL/GenBank/DDBJ databases">
        <authorList>
            <person name="Jiang L.-Q."/>
        </authorList>
    </citation>
    <scope>NUCLEOTIDE SEQUENCE [LARGE SCALE GENOMIC DNA]</scope>
    <source>
        <strain evidence="3 4">YIM 132087</strain>
    </source>
</reference>
<proteinExistence type="predicted"/>
<dbReference type="Proteomes" id="UP000460221">
    <property type="component" value="Unassembled WGS sequence"/>
</dbReference>
<feature type="compositionally biased region" description="Low complexity" evidence="1">
    <location>
        <begin position="1"/>
        <end position="28"/>
    </location>
</feature>
<keyword evidence="2" id="KW-0812">Transmembrane</keyword>
<keyword evidence="2" id="KW-0472">Membrane</keyword>
<dbReference type="AlphaFoldDB" id="A0A7K1FG66"/>
<evidence type="ECO:0000313" key="4">
    <source>
        <dbReference type="Proteomes" id="UP000460221"/>
    </source>
</evidence>
<evidence type="ECO:0000313" key="3">
    <source>
        <dbReference type="EMBL" id="MTD13115.1"/>
    </source>
</evidence>
<protein>
    <submittedName>
        <fullName evidence="3">DUF3515 family protein</fullName>
    </submittedName>
</protein>
<dbReference type="Pfam" id="PF12028">
    <property type="entry name" value="DUF3515"/>
    <property type="match status" value="1"/>
</dbReference>
<feature type="transmembrane region" description="Helical" evidence="2">
    <location>
        <begin position="37"/>
        <end position="57"/>
    </location>
</feature>
<comment type="caution">
    <text evidence="3">The sequence shown here is derived from an EMBL/GenBank/DDBJ whole genome shotgun (WGS) entry which is preliminary data.</text>
</comment>
<feature type="region of interest" description="Disordered" evidence="1">
    <location>
        <begin position="1"/>
        <end position="30"/>
    </location>
</feature>